<dbReference type="EMBL" id="JANFFA010000002">
    <property type="protein sequence ID" value="MDQ2094393.1"/>
    <property type="molecule type" value="Genomic_DNA"/>
</dbReference>
<accession>A0AAJ1UAN0</accession>
<reference evidence="2" key="2">
    <citation type="submission" date="2023-04" db="EMBL/GenBank/DDBJ databases">
        <title>'Rhodoalgimonas zhirmunskyi' gen. nov., isolated from a red alga.</title>
        <authorList>
            <person name="Nedashkovskaya O.I."/>
            <person name="Otstavnykh N.Y."/>
            <person name="Bystritskaya E.P."/>
            <person name="Balabanova L.A."/>
            <person name="Isaeva M.P."/>
        </authorList>
    </citation>
    <scope>NUCLEOTIDE SEQUENCE</scope>
    <source>
        <strain evidence="2">10Alg 79</strain>
    </source>
</reference>
<dbReference type="RefSeq" id="WP_317625993.1">
    <property type="nucleotide sequence ID" value="NZ_JANFFA010000002.1"/>
</dbReference>
<keyword evidence="1" id="KW-1133">Transmembrane helix</keyword>
<reference evidence="2" key="1">
    <citation type="submission" date="2022-07" db="EMBL/GenBank/DDBJ databases">
        <authorList>
            <person name="Otstavnykh N."/>
            <person name="Isaeva M."/>
            <person name="Bystritskaya E."/>
        </authorList>
    </citation>
    <scope>NUCLEOTIDE SEQUENCE</scope>
    <source>
        <strain evidence="2">10Alg 79</strain>
    </source>
</reference>
<keyword evidence="3" id="KW-1185">Reference proteome</keyword>
<evidence type="ECO:0000313" key="3">
    <source>
        <dbReference type="Proteomes" id="UP001227162"/>
    </source>
</evidence>
<organism evidence="2 3">
    <name type="scientific">Rhodalgimonas zhirmunskyi</name>
    <dbReference type="NCBI Taxonomy" id="2964767"/>
    <lineage>
        <taxon>Bacteria</taxon>
        <taxon>Pseudomonadati</taxon>
        <taxon>Pseudomonadota</taxon>
        <taxon>Alphaproteobacteria</taxon>
        <taxon>Rhodobacterales</taxon>
        <taxon>Roseobacteraceae</taxon>
        <taxon>Rhodalgimonas</taxon>
    </lineage>
</organism>
<protein>
    <submittedName>
        <fullName evidence="2">Uncharacterized protein</fullName>
    </submittedName>
</protein>
<feature type="transmembrane region" description="Helical" evidence="1">
    <location>
        <begin position="25"/>
        <end position="43"/>
    </location>
</feature>
<dbReference type="Proteomes" id="UP001227162">
    <property type="component" value="Unassembled WGS sequence"/>
</dbReference>
<sequence length="75" mass="7936">MHCIGDECIERLETRPVVRRAPSRLLRSVVMGAVCAGLGAGIMGQYRAGDRYAETAGFAPPIVMTSGLGSARTLD</sequence>
<dbReference type="AlphaFoldDB" id="A0AAJ1UAN0"/>
<gene>
    <name evidence="2" type="ORF">NOI20_09760</name>
</gene>
<keyword evidence="1" id="KW-0812">Transmembrane</keyword>
<evidence type="ECO:0000313" key="2">
    <source>
        <dbReference type="EMBL" id="MDQ2094393.1"/>
    </source>
</evidence>
<keyword evidence="1" id="KW-0472">Membrane</keyword>
<evidence type="ECO:0000256" key="1">
    <source>
        <dbReference type="SAM" id="Phobius"/>
    </source>
</evidence>
<name>A0AAJ1UAN0_9RHOB</name>
<comment type="caution">
    <text evidence="2">The sequence shown here is derived from an EMBL/GenBank/DDBJ whole genome shotgun (WGS) entry which is preliminary data.</text>
</comment>
<proteinExistence type="predicted"/>